<dbReference type="Gene3D" id="2.60.120.1440">
    <property type="match status" value="1"/>
</dbReference>
<dbReference type="InterPro" id="IPR006860">
    <property type="entry name" value="FecR"/>
</dbReference>
<dbReference type="PANTHER" id="PTHR30273">
    <property type="entry name" value="PERIPLASMIC SIGNAL SENSOR AND SIGMA FACTOR ACTIVATOR FECR-RELATED"/>
    <property type="match status" value="1"/>
</dbReference>
<dbReference type="Gene3D" id="3.55.50.30">
    <property type="match status" value="1"/>
</dbReference>
<evidence type="ECO:0000313" key="3">
    <source>
        <dbReference type="EMBL" id="ABJ07406.1"/>
    </source>
</evidence>
<proteinExistence type="predicted"/>
<dbReference type="PIRSF" id="PIRSF018266">
    <property type="entry name" value="FecR"/>
    <property type="match status" value="1"/>
</dbReference>
<dbReference type="HOGENOM" id="CLU_050192_0_1_5"/>
<organism evidence="3">
    <name type="scientific">Rhodopseudomonas palustris (strain BisA53)</name>
    <dbReference type="NCBI Taxonomy" id="316055"/>
    <lineage>
        <taxon>Bacteria</taxon>
        <taxon>Pseudomonadati</taxon>
        <taxon>Pseudomonadota</taxon>
        <taxon>Alphaproteobacteria</taxon>
        <taxon>Hyphomicrobiales</taxon>
        <taxon>Nitrobacteraceae</taxon>
        <taxon>Rhodopseudomonas</taxon>
    </lineage>
</organism>
<feature type="domain" description="FecR protein" evidence="1">
    <location>
        <begin position="122"/>
        <end position="216"/>
    </location>
</feature>
<gene>
    <name evidence="3" type="ordered locus">RPE_3476</name>
</gene>
<dbReference type="EMBL" id="CP000463">
    <property type="protein sequence ID" value="ABJ07406.1"/>
    <property type="molecule type" value="Genomic_DNA"/>
</dbReference>
<feature type="domain" description="FecR N-terminal" evidence="2">
    <location>
        <begin position="16"/>
        <end position="58"/>
    </location>
</feature>
<name>Q07KX8_RHOP5</name>
<evidence type="ECO:0000259" key="2">
    <source>
        <dbReference type="Pfam" id="PF16220"/>
    </source>
</evidence>
<dbReference type="Pfam" id="PF16220">
    <property type="entry name" value="DUF4880"/>
    <property type="match status" value="1"/>
</dbReference>
<protein>
    <submittedName>
        <fullName evidence="3">Putative FecR</fullName>
    </submittedName>
</protein>
<dbReference type="InterPro" id="IPR012373">
    <property type="entry name" value="Ferrdict_sens_TM"/>
</dbReference>
<dbReference type="KEGG" id="rpe:RPE_3476"/>
<dbReference type="InterPro" id="IPR032623">
    <property type="entry name" value="FecR_N"/>
</dbReference>
<dbReference type="OrthoDB" id="636724at2"/>
<dbReference type="eggNOG" id="COG3712">
    <property type="taxonomic scope" value="Bacteria"/>
</dbReference>
<dbReference type="PANTHER" id="PTHR30273:SF2">
    <property type="entry name" value="PROTEIN FECR"/>
    <property type="match status" value="1"/>
</dbReference>
<dbReference type="Pfam" id="PF04773">
    <property type="entry name" value="FecR"/>
    <property type="match status" value="1"/>
</dbReference>
<evidence type="ECO:0000259" key="1">
    <source>
        <dbReference type="Pfam" id="PF04773"/>
    </source>
</evidence>
<dbReference type="GO" id="GO:0016989">
    <property type="term" value="F:sigma factor antagonist activity"/>
    <property type="evidence" value="ECO:0007669"/>
    <property type="project" value="TreeGrafter"/>
</dbReference>
<sequence length="330" mass="35586">MTIANNQGVELDPLQREAVAWVGRLTSGQATTADAEALRRWCDQSAAHAAAFAAASRLWRDLEPAGRDLRHREQAAWSQRRHPTINRRALLGAGLAAAAAGAYCVVRPPLGLWPSWTELTADYRTATGQQRDVALPDDVSIRMNTQTSIAVQRAADGVERVELIAGEALFSKAVRTGRALAVRAADRWVTADAGQFAVRYLPPGGGASVCVTCLSGELVVERGGETTPVNAGQQVRYGADGVQRPLGVDPELASAWQRGVLIFRFTPLAEVVEEINRYRPGRIVLMNTTTGRIPVSGRFRIDQLDEILVQLAHSFGAKIRALPGGLVLLS</sequence>
<reference evidence="3" key="1">
    <citation type="submission" date="2006-09" db="EMBL/GenBank/DDBJ databases">
        <title>Complete sequence of Rhodopseudomonas palustris BisA53.</title>
        <authorList>
            <consortium name="US DOE Joint Genome Institute"/>
            <person name="Copeland A."/>
            <person name="Lucas S."/>
            <person name="Lapidus A."/>
            <person name="Barry K."/>
            <person name="Detter J.C."/>
            <person name="Glavina del Rio T."/>
            <person name="Hammon N."/>
            <person name="Israni S."/>
            <person name="Dalin E."/>
            <person name="Tice H."/>
            <person name="Pitluck S."/>
            <person name="Chain P."/>
            <person name="Malfatti S."/>
            <person name="Shin M."/>
            <person name="Vergez L."/>
            <person name="Schmutz J."/>
            <person name="Larimer F."/>
            <person name="Land M."/>
            <person name="Hauser L."/>
            <person name="Pelletier D.A."/>
            <person name="Kyrpides N."/>
            <person name="Kim E."/>
            <person name="Harwood C.S."/>
            <person name="Oda Y."/>
            <person name="Richardson P."/>
        </authorList>
    </citation>
    <scope>NUCLEOTIDE SEQUENCE [LARGE SCALE GENOMIC DNA]</scope>
    <source>
        <strain evidence="3">BisA53</strain>
    </source>
</reference>
<dbReference type="AlphaFoldDB" id="Q07KX8"/>
<dbReference type="STRING" id="316055.RPE_3476"/>
<accession>Q07KX8</accession>